<evidence type="ECO:0000313" key="2">
    <source>
        <dbReference type="EMBL" id="WMV30694.1"/>
    </source>
</evidence>
<dbReference type="EMBL" id="CP133616">
    <property type="protein sequence ID" value="WMV30694.1"/>
    <property type="molecule type" value="Genomic_DNA"/>
</dbReference>
<evidence type="ECO:0000259" key="1">
    <source>
        <dbReference type="Pfam" id="PF00078"/>
    </source>
</evidence>
<name>A0AAF0R355_SOLVR</name>
<sequence length="339" mass="39482">MQRGQIPVMVTFHIQGPMDMVILGSTNVFPVKVPPMLRLLITTKRECLALSLNEEIVVKWVFGSYMRKVWQESFEKMLDGIDKGKDGRQALPSDSGSSAPMQNQLYALQTHHEQEVLPMWLLKLNKVIIKNKYPLPRIDNLLDQLQGASYFSKIDLRLGYHQLRVKEDDILKMAFRTRYGQHECFVMSFWLTNASTTLMDLMNRVFRKYLVMFVIVFIEDILIYSRSKDEHVNHLRIVLQVLKDKQFVAKFSKCKFWLRSSAFVGHIVSGKGSEVDPKKTIVVRSWPRPLSPSYIQSFLGLDCYYRRFVERFSSIASPLTTLNKKKVKFLWLDACEKSL</sequence>
<feature type="domain" description="Reverse transcriptase" evidence="1">
    <location>
        <begin position="123"/>
        <end position="267"/>
    </location>
</feature>
<accession>A0AAF0R355</accession>
<dbReference type="Gene3D" id="3.30.70.270">
    <property type="match status" value="2"/>
</dbReference>
<dbReference type="PANTHER" id="PTHR24559">
    <property type="entry name" value="TRANSPOSON TY3-I GAG-POL POLYPROTEIN"/>
    <property type="match status" value="1"/>
</dbReference>
<dbReference type="InterPro" id="IPR000477">
    <property type="entry name" value="RT_dom"/>
</dbReference>
<gene>
    <name evidence="2" type="ORF">MTR67_024079</name>
</gene>
<dbReference type="Proteomes" id="UP001234989">
    <property type="component" value="Chromosome 5"/>
</dbReference>
<dbReference type="InterPro" id="IPR043128">
    <property type="entry name" value="Rev_trsase/Diguanyl_cyclase"/>
</dbReference>
<protein>
    <recommendedName>
        <fullName evidence="1">Reverse transcriptase domain-containing protein</fullName>
    </recommendedName>
</protein>
<dbReference type="SUPFAM" id="SSF56672">
    <property type="entry name" value="DNA/RNA polymerases"/>
    <property type="match status" value="1"/>
</dbReference>
<dbReference type="InterPro" id="IPR043502">
    <property type="entry name" value="DNA/RNA_pol_sf"/>
</dbReference>
<dbReference type="InterPro" id="IPR053134">
    <property type="entry name" value="RNA-dir_DNA_polymerase"/>
</dbReference>
<dbReference type="PANTHER" id="PTHR24559:SF444">
    <property type="entry name" value="REVERSE TRANSCRIPTASE DOMAIN-CONTAINING PROTEIN"/>
    <property type="match status" value="1"/>
</dbReference>
<organism evidence="2 3">
    <name type="scientific">Solanum verrucosum</name>
    <dbReference type="NCBI Taxonomy" id="315347"/>
    <lineage>
        <taxon>Eukaryota</taxon>
        <taxon>Viridiplantae</taxon>
        <taxon>Streptophyta</taxon>
        <taxon>Embryophyta</taxon>
        <taxon>Tracheophyta</taxon>
        <taxon>Spermatophyta</taxon>
        <taxon>Magnoliopsida</taxon>
        <taxon>eudicotyledons</taxon>
        <taxon>Gunneridae</taxon>
        <taxon>Pentapetalae</taxon>
        <taxon>asterids</taxon>
        <taxon>lamiids</taxon>
        <taxon>Solanales</taxon>
        <taxon>Solanaceae</taxon>
        <taxon>Solanoideae</taxon>
        <taxon>Solaneae</taxon>
        <taxon>Solanum</taxon>
    </lineage>
</organism>
<reference evidence="2" key="1">
    <citation type="submission" date="2023-08" db="EMBL/GenBank/DDBJ databases">
        <title>A de novo genome assembly of Solanum verrucosum Schlechtendal, a Mexican diploid species geographically isolated from the other diploid A-genome species in potato relatives.</title>
        <authorList>
            <person name="Hosaka K."/>
        </authorList>
    </citation>
    <scope>NUCLEOTIDE SEQUENCE</scope>
    <source>
        <tissue evidence="2">Young leaves</tissue>
    </source>
</reference>
<proteinExistence type="predicted"/>
<evidence type="ECO:0000313" key="3">
    <source>
        <dbReference type="Proteomes" id="UP001234989"/>
    </source>
</evidence>
<dbReference type="Gene3D" id="3.10.10.10">
    <property type="entry name" value="HIV Type 1 Reverse Transcriptase, subunit A, domain 1"/>
    <property type="match status" value="1"/>
</dbReference>
<dbReference type="CDD" id="cd01647">
    <property type="entry name" value="RT_LTR"/>
    <property type="match status" value="1"/>
</dbReference>
<dbReference type="AlphaFoldDB" id="A0AAF0R355"/>
<dbReference type="Pfam" id="PF00078">
    <property type="entry name" value="RVT_1"/>
    <property type="match status" value="1"/>
</dbReference>
<keyword evidence="3" id="KW-1185">Reference proteome</keyword>